<evidence type="ECO:0000256" key="1">
    <source>
        <dbReference type="PROSITE-ProRule" id="PRU00325"/>
    </source>
</evidence>
<protein>
    <submittedName>
        <fullName evidence="3">MULE domain-containing protein</fullName>
    </submittedName>
</protein>
<evidence type="ECO:0000313" key="3">
    <source>
        <dbReference type="EMBL" id="GIY02163.1"/>
    </source>
</evidence>
<dbReference type="InterPro" id="IPR052579">
    <property type="entry name" value="Zinc_finger_SWIM"/>
</dbReference>
<keyword evidence="1" id="KW-0863">Zinc-finger</keyword>
<keyword evidence="4" id="KW-1185">Reference proteome</keyword>
<reference evidence="3 4" key="1">
    <citation type="submission" date="2021-06" db="EMBL/GenBank/DDBJ databases">
        <title>Caerostris darwini draft genome.</title>
        <authorList>
            <person name="Kono N."/>
            <person name="Arakawa K."/>
        </authorList>
    </citation>
    <scope>NUCLEOTIDE SEQUENCE [LARGE SCALE GENOMIC DNA]</scope>
</reference>
<dbReference type="Gene3D" id="3.30.420.10">
    <property type="entry name" value="Ribonuclease H-like superfamily/Ribonuclease H"/>
    <property type="match status" value="1"/>
</dbReference>
<dbReference type="Proteomes" id="UP001054837">
    <property type="component" value="Unassembled WGS sequence"/>
</dbReference>
<evidence type="ECO:0000259" key="2">
    <source>
        <dbReference type="PROSITE" id="PS50966"/>
    </source>
</evidence>
<dbReference type="PROSITE" id="PS50966">
    <property type="entry name" value="ZF_SWIM"/>
    <property type="match status" value="1"/>
</dbReference>
<dbReference type="Pfam" id="PF04434">
    <property type="entry name" value="SWIM"/>
    <property type="match status" value="1"/>
</dbReference>
<accession>A0AAV4Q436</accession>
<dbReference type="EMBL" id="BPLQ01003650">
    <property type="protein sequence ID" value="GIY02163.1"/>
    <property type="molecule type" value="Genomic_DNA"/>
</dbReference>
<dbReference type="InterPro" id="IPR048324">
    <property type="entry name" value="ZSWIM1-3_RNaseH-like"/>
</dbReference>
<gene>
    <name evidence="3" type="primary">AVEN_20993_1</name>
    <name evidence="3" type="ORF">CDAR_115651</name>
</gene>
<evidence type="ECO:0000313" key="4">
    <source>
        <dbReference type="Proteomes" id="UP001054837"/>
    </source>
</evidence>
<dbReference type="InterPro" id="IPR012337">
    <property type="entry name" value="RNaseH-like_sf"/>
</dbReference>
<dbReference type="PANTHER" id="PTHR31569:SF4">
    <property type="entry name" value="SWIM-TYPE DOMAIN-CONTAINING PROTEIN"/>
    <property type="match status" value="1"/>
</dbReference>
<proteinExistence type="predicted"/>
<organism evidence="3 4">
    <name type="scientific">Caerostris darwini</name>
    <dbReference type="NCBI Taxonomy" id="1538125"/>
    <lineage>
        <taxon>Eukaryota</taxon>
        <taxon>Metazoa</taxon>
        <taxon>Ecdysozoa</taxon>
        <taxon>Arthropoda</taxon>
        <taxon>Chelicerata</taxon>
        <taxon>Arachnida</taxon>
        <taxon>Araneae</taxon>
        <taxon>Araneomorphae</taxon>
        <taxon>Entelegynae</taxon>
        <taxon>Araneoidea</taxon>
        <taxon>Araneidae</taxon>
        <taxon>Caerostris</taxon>
    </lineage>
</organism>
<sequence>MFRDFKSNLQVKADELEENVSDSMEVVEVMNLIMKSDTCKEVLGFGEKYARVGQLRKREKSYRTPVIRPDIPFYVVNINIIDEIQPPSGRGYKYILYLVDQHTRWPEAIPIKSISAKTRDGTWMETESNSKFSSPRLVELWKDILIMSFVKIHEIRYFDSNYLVICFGNIEIIFMEEAEGHTCVQQNADSSLETAPKKTHKLIVKKVNNRLSKITSKRRKYVKSKQESFRKNILEEVIQDLVPQYDTNRTAYILPVVDFLEKYNFKYEVMQDSEKHDNFFLQDKYMNAFFKYYPEYLCIDFLCVIPDLELNLYLFISMDGNGYCEIVSIGLIKTSDSGLFWLCEVFKKHNLNWCKTKLILCDKREKHFENIKLAFPEKCVLISFFHSMKTLKKDLSNLDKDITDQDIKKIIHIFEQMIFAADESIYSENVKLLKQMPSSVANYFRKSWYQRKDSWVWGHQLNSKTFLKSFNSFLLSVRKELRPVFTVQDAVEHLVKKFYQFLETSRKEKFKNFTATFKKNSIHCQQILYQKYSNYVTYFAVELIYEQFNKSSDIKNIHKLSCGKYACSPEVIVSTTACSCNFFKFLSLPCSHIFAVRKHLFLPLFIETIISNCWVMTNYQSLYLDLQNTFISECKTYEFKNVENKRFHEYYKLCAELWSLLLDGPEAVSQERLQFLKSLLESWNSYFKVSVKISEIQKSVSNNDTDPFSDIPTDYWKEMYGISLLDIFESDSDCIAFSLGSDFCNNL</sequence>
<dbReference type="PANTHER" id="PTHR31569">
    <property type="entry name" value="SWIM-TYPE DOMAIN-CONTAINING PROTEIN"/>
    <property type="match status" value="1"/>
</dbReference>
<comment type="caution">
    <text evidence="3">The sequence shown here is derived from an EMBL/GenBank/DDBJ whole genome shotgun (WGS) entry which is preliminary data.</text>
</comment>
<dbReference type="SUPFAM" id="SSF53098">
    <property type="entry name" value="Ribonuclease H-like"/>
    <property type="match status" value="1"/>
</dbReference>
<dbReference type="Pfam" id="PF21056">
    <property type="entry name" value="ZSWIM1-3_RNaseH-like"/>
    <property type="match status" value="1"/>
</dbReference>
<dbReference type="GO" id="GO:0003676">
    <property type="term" value="F:nucleic acid binding"/>
    <property type="evidence" value="ECO:0007669"/>
    <property type="project" value="InterPro"/>
</dbReference>
<keyword evidence="1" id="KW-0862">Zinc</keyword>
<feature type="domain" description="SWIM-type" evidence="2">
    <location>
        <begin position="569"/>
        <end position="601"/>
    </location>
</feature>
<dbReference type="InterPro" id="IPR007527">
    <property type="entry name" value="Znf_SWIM"/>
</dbReference>
<dbReference type="InterPro" id="IPR036397">
    <property type="entry name" value="RNaseH_sf"/>
</dbReference>
<keyword evidence="1" id="KW-0479">Metal-binding</keyword>
<name>A0AAV4Q436_9ARAC</name>
<dbReference type="GO" id="GO:0008270">
    <property type="term" value="F:zinc ion binding"/>
    <property type="evidence" value="ECO:0007669"/>
    <property type="project" value="UniProtKB-KW"/>
</dbReference>
<dbReference type="AlphaFoldDB" id="A0AAV4Q436"/>